<feature type="transmembrane region" description="Helical" evidence="1">
    <location>
        <begin position="53"/>
        <end position="79"/>
    </location>
</feature>
<reference evidence="2 3" key="1">
    <citation type="submission" date="2014-09" db="EMBL/GenBank/DDBJ databases">
        <title>Complete genome sequence of Endomicrobium proavitum.</title>
        <authorList>
            <person name="Zheng H."/>
        </authorList>
    </citation>
    <scope>NUCLEOTIDE SEQUENCE [LARGE SCALE GENOMIC DNA]</scope>
    <source>
        <strain evidence="2 3">Rsa215</strain>
    </source>
</reference>
<feature type="transmembrane region" description="Helical" evidence="1">
    <location>
        <begin position="12"/>
        <end position="33"/>
    </location>
</feature>
<dbReference type="RefSeq" id="WP_052570919.1">
    <property type="nucleotide sequence ID" value="NZ_CP009498.1"/>
</dbReference>
<dbReference type="Proteomes" id="UP000035337">
    <property type="component" value="Chromosome"/>
</dbReference>
<keyword evidence="1" id="KW-0472">Membrane</keyword>
<dbReference type="AlphaFoldDB" id="A0A0G3WLI9"/>
<dbReference type="STRING" id="1408281.Epro_0990"/>
<evidence type="ECO:0000313" key="2">
    <source>
        <dbReference type="EMBL" id="AKL98369.1"/>
    </source>
</evidence>
<gene>
    <name evidence="2" type="ORF">Epro_0990</name>
</gene>
<name>A0A0G3WLI9_9BACT</name>
<keyword evidence="1" id="KW-0812">Transmembrane</keyword>
<dbReference type="EMBL" id="CP009498">
    <property type="protein sequence ID" value="AKL98369.1"/>
    <property type="molecule type" value="Genomic_DNA"/>
</dbReference>
<dbReference type="KEGG" id="epo:Epro_0990"/>
<evidence type="ECO:0000256" key="1">
    <source>
        <dbReference type="SAM" id="Phobius"/>
    </source>
</evidence>
<protein>
    <submittedName>
        <fullName evidence="2">Uncharacterized protein</fullName>
    </submittedName>
</protein>
<sequence>MTINNVKDWRNVFLKSFVIGFILLWASFITYLLVRDPLVAWTQRLFPIAPKYIYLSFLGAFAFFKIAVVSFFLVPAIAFHWKYIVKRNALHKG</sequence>
<proteinExistence type="predicted"/>
<accession>A0A0G3WLI9</accession>
<evidence type="ECO:0000313" key="3">
    <source>
        <dbReference type="Proteomes" id="UP000035337"/>
    </source>
</evidence>
<organism evidence="2 3">
    <name type="scientific">Endomicrobium proavitum</name>
    <dbReference type="NCBI Taxonomy" id="1408281"/>
    <lineage>
        <taxon>Bacteria</taxon>
        <taxon>Pseudomonadati</taxon>
        <taxon>Elusimicrobiota</taxon>
        <taxon>Endomicrobiia</taxon>
        <taxon>Endomicrobiales</taxon>
        <taxon>Endomicrobiaceae</taxon>
        <taxon>Endomicrobium</taxon>
    </lineage>
</organism>
<keyword evidence="3" id="KW-1185">Reference proteome</keyword>
<keyword evidence="1" id="KW-1133">Transmembrane helix</keyword>